<keyword evidence="1 3" id="KW-0853">WD repeat</keyword>
<dbReference type="InterPro" id="IPR036322">
    <property type="entry name" value="WD40_repeat_dom_sf"/>
</dbReference>
<accession>A0AA35VX66</accession>
<comment type="caution">
    <text evidence="4">The sequence shown here is derived from an EMBL/GenBank/DDBJ whole genome shotgun (WGS) entry which is preliminary data.</text>
</comment>
<dbReference type="Proteomes" id="UP001174909">
    <property type="component" value="Unassembled WGS sequence"/>
</dbReference>
<dbReference type="SUPFAM" id="SSF50978">
    <property type="entry name" value="WD40 repeat-like"/>
    <property type="match status" value="1"/>
</dbReference>
<organism evidence="4 5">
    <name type="scientific">Geodia barretti</name>
    <name type="common">Barrett's horny sponge</name>
    <dbReference type="NCBI Taxonomy" id="519541"/>
    <lineage>
        <taxon>Eukaryota</taxon>
        <taxon>Metazoa</taxon>
        <taxon>Porifera</taxon>
        <taxon>Demospongiae</taxon>
        <taxon>Heteroscleromorpha</taxon>
        <taxon>Tetractinellida</taxon>
        <taxon>Astrophorina</taxon>
        <taxon>Geodiidae</taxon>
        <taxon>Geodia</taxon>
    </lineage>
</organism>
<evidence type="ECO:0000256" key="2">
    <source>
        <dbReference type="ARBA" id="ARBA00022737"/>
    </source>
</evidence>
<dbReference type="SMART" id="SM00320">
    <property type="entry name" value="WD40"/>
    <property type="match status" value="1"/>
</dbReference>
<feature type="repeat" description="WD" evidence="3">
    <location>
        <begin position="28"/>
        <end position="62"/>
    </location>
</feature>
<dbReference type="PANTHER" id="PTHR22847">
    <property type="entry name" value="WD40 REPEAT PROTEIN"/>
    <property type="match status" value="1"/>
</dbReference>
<dbReference type="Gene3D" id="2.130.10.10">
    <property type="entry name" value="YVTN repeat-like/Quinoprotein amine dehydrogenase"/>
    <property type="match status" value="1"/>
</dbReference>
<evidence type="ECO:0000313" key="4">
    <source>
        <dbReference type="EMBL" id="CAI7996849.1"/>
    </source>
</evidence>
<dbReference type="GO" id="GO:1990234">
    <property type="term" value="C:transferase complex"/>
    <property type="evidence" value="ECO:0007669"/>
    <property type="project" value="UniProtKB-ARBA"/>
</dbReference>
<sequence>SSLCVLPLESLRSEKVWSLSTGNRLLTLKSHTDGVTCLQFNDEVIVSGSYDKTVKLWDFSVC</sequence>
<evidence type="ECO:0000313" key="5">
    <source>
        <dbReference type="Proteomes" id="UP001174909"/>
    </source>
</evidence>
<proteinExistence type="predicted"/>
<gene>
    <name evidence="4" type="ORF">GBAR_LOCUS1980</name>
</gene>
<dbReference type="AlphaFoldDB" id="A0AA35VX66"/>
<keyword evidence="5" id="KW-1185">Reference proteome</keyword>
<reference evidence="4" key="1">
    <citation type="submission" date="2023-03" db="EMBL/GenBank/DDBJ databases">
        <authorList>
            <person name="Steffen K."/>
            <person name="Cardenas P."/>
        </authorList>
    </citation>
    <scope>NUCLEOTIDE SEQUENCE</scope>
</reference>
<dbReference type="PROSITE" id="PS50082">
    <property type="entry name" value="WD_REPEATS_2"/>
    <property type="match status" value="1"/>
</dbReference>
<protein>
    <submittedName>
        <fullName evidence="4">Probable E3 ubiquitin ligase complex SCF subunit sconB</fullName>
    </submittedName>
</protein>
<evidence type="ECO:0000256" key="1">
    <source>
        <dbReference type="ARBA" id="ARBA00022574"/>
    </source>
</evidence>
<dbReference type="InterPro" id="IPR015943">
    <property type="entry name" value="WD40/YVTN_repeat-like_dom_sf"/>
</dbReference>
<name>A0AA35VX66_GEOBA</name>
<dbReference type="PROSITE" id="PS00678">
    <property type="entry name" value="WD_REPEATS_1"/>
    <property type="match status" value="1"/>
</dbReference>
<dbReference type="PROSITE" id="PS50294">
    <property type="entry name" value="WD_REPEATS_REGION"/>
    <property type="match status" value="1"/>
</dbReference>
<evidence type="ECO:0000256" key="3">
    <source>
        <dbReference type="PROSITE-ProRule" id="PRU00221"/>
    </source>
</evidence>
<dbReference type="PANTHER" id="PTHR22847:SF637">
    <property type="entry name" value="WD REPEAT DOMAIN 5B"/>
    <property type="match status" value="1"/>
</dbReference>
<feature type="non-terminal residue" evidence="4">
    <location>
        <position position="62"/>
    </location>
</feature>
<dbReference type="Pfam" id="PF00400">
    <property type="entry name" value="WD40"/>
    <property type="match status" value="1"/>
</dbReference>
<dbReference type="GO" id="GO:0005634">
    <property type="term" value="C:nucleus"/>
    <property type="evidence" value="ECO:0007669"/>
    <property type="project" value="TreeGrafter"/>
</dbReference>
<dbReference type="InterPro" id="IPR019775">
    <property type="entry name" value="WD40_repeat_CS"/>
</dbReference>
<dbReference type="InterPro" id="IPR001680">
    <property type="entry name" value="WD40_rpt"/>
</dbReference>
<dbReference type="EMBL" id="CASHTH010000283">
    <property type="protein sequence ID" value="CAI7996849.1"/>
    <property type="molecule type" value="Genomic_DNA"/>
</dbReference>
<keyword evidence="2" id="KW-0677">Repeat</keyword>